<comment type="caution">
    <text evidence="3">The sequence shown here is derived from an EMBL/GenBank/DDBJ whole genome shotgun (WGS) entry which is preliminary data.</text>
</comment>
<evidence type="ECO:0000313" key="3">
    <source>
        <dbReference type="EMBL" id="OOP73158.1"/>
    </source>
</evidence>
<keyword evidence="1" id="KW-0520">NAD</keyword>
<sequence>MNEVIKNILTRRSIRSYTDEQISEEDLNIILETAKFAPSYKGTQRWHFTVVQNKDKINQLISVIKEALQNSSIEQFKKMGNITNFNPFYNAPTIIITACDKNSPEKEADSAVALENIMLAAHSLNIGSCWISSLSIVRDDPKVIDILSELGIPENYTILGTVALGFSNNSNAKAAPRKEGTVNVVK</sequence>
<dbReference type="Pfam" id="PF00881">
    <property type="entry name" value="Nitroreductase"/>
    <property type="match status" value="1"/>
</dbReference>
<dbReference type="GO" id="GO:0005829">
    <property type="term" value="C:cytosol"/>
    <property type="evidence" value="ECO:0007669"/>
    <property type="project" value="TreeGrafter"/>
</dbReference>
<reference evidence="3 4" key="1">
    <citation type="submission" date="2017-02" db="EMBL/GenBank/DDBJ databases">
        <title>Genome sequence of Clostridium beijerinckii Br21.</title>
        <authorList>
            <person name="Fonseca B.C."/>
            <person name="Guazzaroni M.E."/>
            <person name="Riano-Pachon D.M."/>
            <person name="Reginatto V."/>
        </authorList>
    </citation>
    <scope>NUCLEOTIDE SEQUENCE [LARGE SCALE GENOMIC DNA]</scope>
    <source>
        <strain evidence="3 4">Br21</strain>
    </source>
</reference>
<dbReference type="SUPFAM" id="SSF55469">
    <property type="entry name" value="FMN-dependent nitroreductase-like"/>
    <property type="match status" value="1"/>
</dbReference>
<evidence type="ECO:0000259" key="2">
    <source>
        <dbReference type="Pfam" id="PF00881"/>
    </source>
</evidence>
<dbReference type="InterPro" id="IPR000415">
    <property type="entry name" value="Nitroreductase-like"/>
</dbReference>
<dbReference type="Gene3D" id="3.40.109.10">
    <property type="entry name" value="NADH Oxidase"/>
    <property type="match status" value="1"/>
</dbReference>
<accession>A0A1S9N6U7</accession>
<dbReference type="GO" id="GO:0046256">
    <property type="term" value="P:2,4,6-trinitrotoluene catabolic process"/>
    <property type="evidence" value="ECO:0007669"/>
    <property type="project" value="TreeGrafter"/>
</dbReference>
<dbReference type="InterPro" id="IPR050627">
    <property type="entry name" value="Nitroreductase/BluB"/>
</dbReference>
<feature type="domain" description="Nitroreductase" evidence="2">
    <location>
        <begin position="8"/>
        <end position="165"/>
    </location>
</feature>
<proteinExistence type="predicted"/>
<dbReference type="InterPro" id="IPR029479">
    <property type="entry name" value="Nitroreductase"/>
</dbReference>
<gene>
    <name evidence="3" type="ORF">CBEIBR21_08955</name>
</gene>
<dbReference type="EMBL" id="MWMH01000003">
    <property type="protein sequence ID" value="OOP73158.1"/>
    <property type="molecule type" value="Genomic_DNA"/>
</dbReference>
<evidence type="ECO:0000256" key="1">
    <source>
        <dbReference type="ARBA" id="ARBA00023027"/>
    </source>
</evidence>
<protein>
    <submittedName>
        <fullName evidence="3">NAD(P)H nitroreductase</fullName>
    </submittedName>
</protein>
<dbReference type="PANTHER" id="PTHR23026">
    <property type="entry name" value="NADPH NITROREDUCTASE"/>
    <property type="match status" value="1"/>
</dbReference>
<dbReference type="RefSeq" id="WP_078115308.1">
    <property type="nucleotide sequence ID" value="NZ_MWMH01000003.1"/>
</dbReference>
<organism evidence="3 4">
    <name type="scientific">Clostridium beijerinckii</name>
    <name type="common">Clostridium MP</name>
    <dbReference type="NCBI Taxonomy" id="1520"/>
    <lineage>
        <taxon>Bacteria</taxon>
        <taxon>Bacillati</taxon>
        <taxon>Bacillota</taxon>
        <taxon>Clostridia</taxon>
        <taxon>Eubacteriales</taxon>
        <taxon>Clostridiaceae</taxon>
        <taxon>Clostridium</taxon>
    </lineage>
</organism>
<name>A0A1S9N6U7_CLOBE</name>
<dbReference type="AlphaFoldDB" id="A0A1S9N6U7"/>
<dbReference type="PANTHER" id="PTHR23026:SF125">
    <property type="entry name" value="OXYGEN-INSENSITIVE NAD(P)H NITROREDUCTASE"/>
    <property type="match status" value="1"/>
</dbReference>
<dbReference type="Proteomes" id="UP000190959">
    <property type="component" value="Unassembled WGS sequence"/>
</dbReference>
<evidence type="ECO:0000313" key="4">
    <source>
        <dbReference type="Proteomes" id="UP000190959"/>
    </source>
</evidence>
<dbReference type="GO" id="GO:0046857">
    <property type="term" value="F:oxidoreductase activity, acting on other nitrogenous compounds as donors, with NAD or NADP as acceptor"/>
    <property type="evidence" value="ECO:0007669"/>
    <property type="project" value="TreeGrafter"/>
</dbReference>
<dbReference type="CDD" id="cd02136">
    <property type="entry name" value="PnbA_NfnB-like"/>
    <property type="match status" value="1"/>
</dbReference>